<dbReference type="Proteomes" id="UP000078572">
    <property type="component" value="Chromosome 1"/>
</dbReference>
<feature type="region of interest" description="Disordered" evidence="1">
    <location>
        <begin position="81"/>
        <end position="116"/>
    </location>
</feature>
<evidence type="ECO:0000256" key="2">
    <source>
        <dbReference type="SAM" id="Phobius"/>
    </source>
</evidence>
<reference evidence="4" key="1">
    <citation type="submission" date="2016-06" db="EMBL/GenBank/DDBJ databases">
        <authorList>
            <person name="Xu Y."/>
            <person name="Nagy A."/>
            <person name="Yan X."/>
            <person name="Kim S.W."/>
            <person name="Haley B."/>
            <person name="Liu N.T."/>
            <person name="Nou X."/>
        </authorList>
    </citation>
    <scope>NUCLEOTIDE SEQUENCE [LARGE SCALE GENOMIC DNA]</scope>
    <source>
        <strain evidence="4">ATCC 49129</strain>
    </source>
</reference>
<gene>
    <name evidence="3" type="ORF">A9Y76_08085</name>
</gene>
<evidence type="ECO:0000313" key="3">
    <source>
        <dbReference type="EMBL" id="ANJ74446.1"/>
    </source>
</evidence>
<keyword evidence="4" id="KW-1185">Reference proteome</keyword>
<feature type="compositionally biased region" description="Pro residues" evidence="1">
    <location>
        <begin position="83"/>
        <end position="92"/>
    </location>
</feature>
<evidence type="ECO:0000313" key="4">
    <source>
        <dbReference type="Proteomes" id="UP000078572"/>
    </source>
</evidence>
<feature type="transmembrane region" description="Helical" evidence="2">
    <location>
        <begin position="42"/>
        <end position="61"/>
    </location>
</feature>
<keyword evidence="2" id="KW-0812">Transmembrane</keyword>
<organism evidence="3 4">
    <name type="scientific">Ralstonia insidiosa</name>
    <dbReference type="NCBI Taxonomy" id="190721"/>
    <lineage>
        <taxon>Bacteria</taxon>
        <taxon>Pseudomonadati</taxon>
        <taxon>Pseudomonadota</taxon>
        <taxon>Betaproteobacteria</taxon>
        <taxon>Burkholderiales</taxon>
        <taxon>Burkholderiaceae</taxon>
        <taxon>Ralstonia</taxon>
    </lineage>
</organism>
<dbReference type="OrthoDB" id="9984738at2"/>
<protein>
    <submittedName>
        <fullName evidence="3">Uncharacterized protein</fullName>
    </submittedName>
</protein>
<name>A0A192A2F4_9RALS</name>
<accession>A0A192A2F4</accession>
<keyword evidence="2" id="KW-0472">Membrane</keyword>
<proteinExistence type="predicted"/>
<evidence type="ECO:0000256" key="1">
    <source>
        <dbReference type="SAM" id="MobiDB-lite"/>
    </source>
</evidence>
<keyword evidence="2" id="KW-1133">Transmembrane helix</keyword>
<sequence length="203" mass="22294">MPDVPIKVPDLARQRPLFIVRHFAPACYLYATLAMGCAMRNINLWTILICLAGGLYVYEYYPRNGAKIEIAIPAVTHQEPAVAPAPEPPKPAPVVNTQPTYTPPPPAPAQPQQSGSIDPWTAELARQADARIARQRGEWAAQDRQAAQVQAAQANAAAATCIGLRQEKEGILASQRHGGTAQWMNYLNDRFHTVSDALYRNRC</sequence>
<dbReference type="EMBL" id="CP016022">
    <property type="protein sequence ID" value="ANJ74446.1"/>
    <property type="molecule type" value="Genomic_DNA"/>
</dbReference>
<dbReference type="AlphaFoldDB" id="A0A192A2F4"/>